<proteinExistence type="predicted"/>
<organism evidence="2 3">
    <name type="scientific">Paratrimastix pyriformis</name>
    <dbReference type="NCBI Taxonomy" id="342808"/>
    <lineage>
        <taxon>Eukaryota</taxon>
        <taxon>Metamonada</taxon>
        <taxon>Preaxostyla</taxon>
        <taxon>Paratrimastigidae</taxon>
        <taxon>Paratrimastix</taxon>
    </lineage>
</organism>
<dbReference type="Proteomes" id="UP001141327">
    <property type="component" value="Unassembled WGS sequence"/>
</dbReference>
<name>A0ABQ8U8K2_9EUKA</name>
<feature type="compositionally biased region" description="Low complexity" evidence="1">
    <location>
        <begin position="21"/>
        <end position="30"/>
    </location>
</feature>
<sequence>MQQTQAELSEDPVPSQPQPLPVVAVQQSPRPHVPPHVPSIASSFGKPRHTQRSSVALTEEHKPLSPSTTSRIPTPTRLSPRSSSLSRQGPQNYQTPVVTFRPASTTPGVPSPNITSPRRSVSAPRCATRGTCCIPAVPPSASGRQPQSQEGDPRDKLIESLRTQIDRLSKELKLVDRYSRLKDKAISRYETGLWMSPSPEIFPGVRNDSPLKTGVAPARTLHYLLGHDDPNRAWR</sequence>
<gene>
    <name evidence="2" type="ORF">PAPYR_9391</name>
</gene>
<protein>
    <submittedName>
        <fullName evidence="2">Uncharacterized protein</fullName>
    </submittedName>
</protein>
<keyword evidence="3" id="KW-1185">Reference proteome</keyword>
<feature type="region of interest" description="Disordered" evidence="1">
    <location>
        <begin position="1"/>
        <end position="155"/>
    </location>
</feature>
<dbReference type="EMBL" id="JAPMOS010000099">
    <property type="protein sequence ID" value="KAJ4455634.1"/>
    <property type="molecule type" value="Genomic_DNA"/>
</dbReference>
<evidence type="ECO:0000313" key="3">
    <source>
        <dbReference type="Proteomes" id="UP001141327"/>
    </source>
</evidence>
<comment type="caution">
    <text evidence="2">The sequence shown here is derived from an EMBL/GenBank/DDBJ whole genome shotgun (WGS) entry which is preliminary data.</text>
</comment>
<reference evidence="2" key="1">
    <citation type="journal article" date="2022" name="bioRxiv">
        <title>Genomics of Preaxostyla Flagellates Illuminates Evolutionary Transitions and the Path Towards Mitochondrial Loss.</title>
        <authorList>
            <person name="Novak L.V.F."/>
            <person name="Treitli S.C."/>
            <person name="Pyrih J."/>
            <person name="Halakuc P."/>
            <person name="Pipaliya S.V."/>
            <person name="Vacek V."/>
            <person name="Brzon O."/>
            <person name="Soukal P."/>
            <person name="Eme L."/>
            <person name="Dacks J.B."/>
            <person name="Karnkowska A."/>
            <person name="Elias M."/>
            <person name="Hampl V."/>
        </authorList>
    </citation>
    <scope>NUCLEOTIDE SEQUENCE</scope>
    <source>
        <strain evidence="2">RCP-MX</strain>
    </source>
</reference>
<feature type="compositionally biased region" description="Low complexity" evidence="1">
    <location>
        <begin position="64"/>
        <end position="87"/>
    </location>
</feature>
<accession>A0ABQ8U8K2</accession>
<evidence type="ECO:0000256" key="1">
    <source>
        <dbReference type="SAM" id="MobiDB-lite"/>
    </source>
</evidence>
<feature type="compositionally biased region" description="Polar residues" evidence="1">
    <location>
        <begin position="88"/>
        <end position="119"/>
    </location>
</feature>
<evidence type="ECO:0000313" key="2">
    <source>
        <dbReference type="EMBL" id="KAJ4455634.1"/>
    </source>
</evidence>